<keyword evidence="4" id="KW-1185">Reference proteome</keyword>
<evidence type="ECO:0000259" key="2">
    <source>
        <dbReference type="Pfam" id="PF00557"/>
    </source>
</evidence>
<dbReference type="PANTHER" id="PTHR10804:SF11">
    <property type="entry name" value="PROLIFERATION-ASSOCIATED PROTEIN 2G4"/>
    <property type="match status" value="1"/>
</dbReference>
<accession>A0AAV5RHF7</accession>
<reference evidence="3 4" key="1">
    <citation type="journal article" date="2023" name="Elife">
        <title>Identification of key yeast species and microbe-microbe interactions impacting larval growth of Drosophila in the wild.</title>
        <authorList>
            <person name="Mure A."/>
            <person name="Sugiura Y."/>
            <person name="Maeda R."/>
            <person name="Honda K."/>
            <person name="Sakurai N."/>
            <person name="Takahashi Y."/>
            <person name="Watada M."/>
            <person name="Katoh T."/>
            <person name="Gotoh A."/>
            <person name="Gotoh Y."/>
            <person name="Taniguchi I."/>
            <person name="Nakamura K."/>
            <person name="Hayashi T."/>
            <person name="Katayama T."/>
            <person name="Uemura T."/>
            <person name="Hattori Y."/>
        </authorList>
    </citation>
    <scope>NUCLEOTIDE SEQUENCE [LARGE SCALE GENOMIC DNA]</scope>
    <source>
        <strain evidence="3 4">SB-73</strain>
    </source>
</reference>
<proteinExistence type="inferred from homology"/>
<dbReference type="Gene3D" id="3.90.230.10">
    <property type="entry name" value="Creatinase/methionine aminopeptidase superfamily"/>
    <property type="match status" value="1"/>
</dbReference>
<dbReference type="CDD" id="cd01089">
    <property type="entry name" value="PA2G4-like"/>
    <property type="match status" value="1"/>
</dbReference>
<dbReference type="InterPro" id="IPR000994">
    <property type="entry name" value="Pept_M24"/>
</dbReference>
<dbReference type="InterPro" id="IPR036388">
    <property type="entry name" value="WH-like_DNA-bd_sf"/>
</dbReference>
<name>A0AAV5RHF7_STABA</name>
<sequence length="363" mass="39636">MSAAAEKVDITVANPSVVDKYKVAGDIAQRVLEEIKKLAVPGASVYDLTTKGDELLAAEISKVYNKKDFPKGIAFPTCISVDDTVAYYSPLEGDESVTLAEGSVTKIELGAHIDGFASIVSDTVVVGGAPSQEVKDAIAAAYYATEAALRTMKPGNRTTDVTRIVDLVTKEFGVTALEGMLSMQHVQNNVCGKKRVIINPNDTQRKSHETQKFEENEVYGLDIIISTAGSTGKFKVKQTPTNIFRKTDLTYKLKLRSSRLAISEVIKKAGTFPFNVKILEDQRRSRLALKEPVDHGLVDGYEVDYEREGKPVVQLFTTFAITKNGILKFASPQKPNLEGVKAIENEELKTLLSTSLKASKSKK</sequence>
<feature type="domain" description="Peptidase M24" evidence="2">
    <location>
        <begin position="20"/>
        <end position="174"/>
    </location>
</feature>
<dbReference type="SUPFAM" id="SSF55920">
    <property type="entry name" value="Creatinase/aminopeptidase"/>
    <property type="match status" value="1"/>
</dbReference>
<dbReference type="InterPro" id="IPR047113">
    <property type="entry name" value="PA2G4/ARX1"/>
</dbReference>
<dbReference type="Gene3D" id="1.10.10.10">
    <property type="entry name" value="Winged helix-like DNA-binding domain superfamily/Winged helix DNA-binding domain"/>
    <property type="match status" value="1"/>
</dbReference>
<dbReference type="EMBL" id="BTGC01000003">
    <property type="protein sequence ID" value="GMM49954.1"/>
    <property type="molecule type" value="Genomic_DNA"/>
</dbReference>
<gene>
    <name evidence="3" type="ORF">DASB73_009120</name>
</gene>
<dbReference type="Proteomes" id="UP001362899">
    <property type="component" value="Unassembled WGS sequence"/>
</dbReference>
<dbReference type="Pfam" id="PF00557">
    <property type="entry name" value="Peptidase_M24"/>
    <property type="match status" value="1"/>
</dbReference>
<dbReference type="AlphaFoldDB" id="A0AAV5RHF7"/>
<evidence type="ECO:0000256" key="1">
    <source>
        <dbReference type="ARBA" id="ARBA00007319"/>
    </source>
</evidence>
<dbReference type="InterPro" id="IPR036390">
    <property type="entry name" value="WH_DNA-bd_sf"/>
</dbReference>
<dbReference type="PANTHER" id="PTHR10804">
    <property type="entry name" value="PROTEASE FAMILY M24 METHIONYL AMINOPEPTIDASE, AMINOPEPTIDASE P"/>
    <property type="match status" value="1"/>
</dbReference>
<evidence type="ECO:0000313" key="3">
    <source>
        <dbReference type="EMBL" id="GMM49954.1"/>
    </source>
</evidence>
<evidence type="ECO:0000313" key="4">
    <source>
        <dbReference type="Proteomes" id="UP001362899"/>
    </source>
</evidence>
<protein>
    <recommendedName>
        <fullName evidence="2">Peptidase M24 domain-containing protein</fullName>
    </recommendedName>
</protein>
<dbReference type="InterPro" id="IPR036005">
    <property type="entry name" value="Creatinase/aminopeptidase-like"/>
</dbReference>
<comment type="similarity">
    <text evidence="1">Belongs to the peptidase M24 family.</text>
</comment>
<organism evidence="3 4">
    <name type="scientific">Starmerella bacillaris</name>
    <name type="common">Yeast</name>
    <name type="synonym">Candida zemplinina</name>
    <dbReference type="NCBI Taxonomy" id="1247836"/>
    <lineage>
        <taxon>Eukaryota</taxon>
        <taxon>Fungi</taxon>
        <taxon>Dikarya</taxon>
        <taxon>Ascomycota</taxon>
        <taxon>Saccharomycotina</taxon>
        <taxon>Dipodascomycetes</taxon>
        <taxon>Dipodascales</taxon>
        <taxon>Trichomonascaceae</taxon>
        <taxon>Starmerella</taxon>
    </lineage>
</organism>
<dbReference type="SUPFAM" id="SSF46785">
    <property type="entry name" value="Winged helix' DNA-binding domain"/>
    <property type="match status" value="1"/>
</dbReference>
<comment type="caution">
    <text evidence="3">The sequence shown here is derived from an EMBL/GenBank/DDBJ whole genome shotgun (WGS) entry which is preliminary data.</text>
</comment>